<organism evidence="2 3">
    <name type="scientific">Neisseria mucosa (strain ATCC 25996 / DSM 4631 / NCTC 10774 / M26)</name>
    <dbReference type="NCBI Taxonomy" id="546266"/>
    <lineage>
        <taxon>Bacteria</taxon>
        <taxon>Pseudomonadati</taxon>
        <taxon>Pseudomonadota</taxon>
        <taxon>Betaproteobacteria</taxon>
        <taxon>Neisseriales</taxon>
        <taxon>Neisseriaceae</taxon>
        <taxon>Neisseria</taxon>
    </lineage>
</organism>
<reference evidence="2 3" key="1">
    <citation type="submission" date="2009-10" db="EMBL/GenBank/DDBJ databases">
        <authorList>
            <person name="Weinstock G."/>
            <person name="Sodergren E."/>
            <person name="Clifton S."/>
            <person name="Fulton L."/>
            <person name="Fulton B."/>
            <person name="Courtney L."/>
            <person name="Fronick C."/>
            <person name="Harrison M."/>
            <person name="Strong C."/>
            <person name="Farmer C."/>
            <person name="Delahaunty K."/>
            <person name="Markovic C."/>
            <person name="Hall O."/>
            <person name="Minx P."/>
            <person name="Tomlinson C."/>
            <person name="Mitreva M."/>
            <person name="Nelson J."/>
            <person name="Hou S."/>
            <person name="Wollam A."/>
            <person name="Pepin K.H."/>
            <person name="Johnson M."/>
            <person name="Bhonagiri V."/>
            <person name="Nash W.E."/>
            <person name="Warren W."/>
            <person name="Chinwalla A."/>
            <person name="Mardis E.R."/>
            <person name="Wilson R.K."/>
        </authorList>
    </citation>
    <scope>NUCLEOTIDE SEQUENCE [LARGE SCALE GENOMIC DNA]</scope>
    <source>
        <strain evidence="3">ATCC 25996 / DSM 4631 / NCTC 10774 / M26</strain>
    </source>
</reference>
<accession>D2ZZB5</accession>
<feature type="compositionally biased region" description="Low complexity" evidence="1">
    <location>
        <begin position="32"/>
        <end position="45"/>
    </location>
</feature>
<name>D2ZZB5_NEIM2</name>
<dbReference type="AlphaFoldDB" id="D2ZZB5"/>
<evidence type="ECO:0000256" key="1">
    <source>
        <dbReference type="SAM" id="MobiDB-lite"/>
    </source>
</evidence>
<feature type="compositionally biased region" description="Basic residues" evidence="1">
    <location>
        <begin position="1"/>
        <end position="14"/>
    </location>
</feature>
<feature type="region of interest" description="Disordered" evidence="1">
    <location>
        <begin position="1"/>
        <end position="52"/>
    </location>
</feature>
<protein>
    <submittedName>
        <fullName evidence="2">Uncharacterized protein</fullName>
    </submittedName>
</protein>
<comment type="caution">
    <text evidence="2">The sequence shown here is derived from an EMBL/GenBank/DDBJ whole genome shotgun (WGS) entry which is preliminary data.</text>
</comment>
<gene>
    <name evidence="2" type="ORF">NEIMUCOT_05990</name>
</gene>
<dbReference type="STRING" id="546266.NEIMUCOT_05990"/>
<dbReference type="EMBL" id="ACDX02000017">
    <property type="protein sequence ID" value="EFC87617.1"/>
    <property type="molecule type" value="Genomic_DNA"/>
</dbReference>
<evidence type="ECO:0000313" key="3">
    <source>
        <dbReference type="Proteomes" id="UP000003344"/>
    </source>
</evidence>
<dbReference type="Proteomes" id="UP000003344">
    <property type="component" value="Unassembled WGS sequence"/>
</dbReference>
<proteinExistence type="predicted"/>
<sequence>MFGRKYSGRYRNFKTRTDRRNTGNQIRAKSRQTAATAQKQTTTDAAEIEDNL</sequence>
<evidence type="ECO:0000313" key="2">
    <source>
        <dbReference type="EMBL" id="EFC87617.1"/>
    </source>
</evidence>